<dbReference type="GO" id="GO:0031902">
    <property type="term" value="C:late endosome membrane"/>
    <property type="evidence" value="ECO:0007669"/>
    <property type="project" value="UniProtKB-SubCell"/>
</dbReference>
<dbReference type="PANTHER" id="PTHR21136:SF179">
    <property type="entry name" value="VESICLE ASSOCIATED MEMBRANE PROTEIN 7-RELATED"/>
    <property type="match status" value="1"/>
</dbReference>
<dbReference type="GO" id="GO:0006886">
    <property type="term" value="P:intracellular protein transport"/>
    <property type="evidence" value="ECO:0007669"/>
    <property type="project" value="UniProtKB-ARBA"/>
</dbReference>
<name>A0A7R8W5Q7_9CRUS</name>
<evidence type="ECO:0000256" key="2">
    <source>
        <dbReference type="ARBA" id="ARBA00004255"/>
    </source>
</evidence>
<evidence type="ECO:0000256" key="19">
    <source>
        <dbReference type="ARBA" id="ARBA00037875"/>
    </source>
</evidence>
<evidence type="ECO:0000256" key="8">
    <source>
        <dbReference type="ARBA" id="ARBA00022737"/>
    </source>
</evidence>
<evidence type="ECO:0000256" key="5">
    <source>
        <dbReference type="ARBA" id="ARBA00022490"/>
    </source>
</evidence>
<gene>
    <name evidence="27" type="ORF">CTOB1V02_LOCUS950</name>
</gene>
<evidence type="ECO:0000256" key="16">
    <source>
        <dbReference type="ARBA" id="ARBA00037803"/>
    </source>
</evidence>
<dbReference type="Pfam" id="PF00957">
    <property type="entry name" value="Synaptobrevin"/>
    <property type="match status" value="1"/>
</dbReference>
<dbReference type="InterPro" id="IPR051097">
    <property type="entry name" value="Synaptobrevin-like_transport"/>
</dbReference>
<comment type="similarity">
    <text evidence="3">Belongs to the synaptobrevin family.</text>
</comment>
<accession>A0A7R8W5Q7</accession>
<evidence type="ECO:0000256" key="3">
    <source>
        <dbReference type="ARBA" id="ARBA00008025"/>
    </source>
</evidence>
<keyword evidence="5" id="KW-0963">Cytoplasm</keyword>
<keyword evidence="6" id="KW-0597">Phosphoprotein</keyword>
<dbReference type="GO" id="GO:0030670">
    <property type="term" value="C:phagocytic vesicle membrane"/>
    <property type="evidence" value="ECO:0007669"/>
    <property type="project" value="UniProtKB-SubCell"/>
</dbReference>
<dbReference type="InterPro" id="IPR042855">
    <property type="entry name" value="V_SNARE_CC"/>
</dbReference>
<evidence type="ECO:0000256" key="13">
    <source>
        <dbReference type="ARBA" id="ARBA00023054"/>
    </source>
</evidence>
<evidence type="ECO:0000256" key="11">
    <source>
        <dbReference type="ARBA" id="ARBA00022990"/>
    </source>
</evidence>
<dbReference type="EMBL" id="OB660127">
    <property type="protein sequence ID" value="CAD7222954.1"/>
    <property type="molecule type" value="Genomic_DNA"/>
</dbReference>
<dbReference type="GO" id="GO:0005789">
    <property type="term" value="C:endoplasmic reticulum membrane"/>
    <property type="evidence" value="ECO:0007669"/>
    <property type="project" value="UniProtKB-SubCell"/>
</dbReference>
<dbReference type="SUPFAM" id="SSF64356">
    <property type="entry name" value="SNARE-like"/>
    <property type="match status" value="1"/>
</dbReference>
<dbReference type="GO" id="GO:0030658">
    <property type="term" value="C:transport vesicle membrane"/>
    <property type="evidence" value="ECO:0007669"/>
    <property type="project" value="UniProtKB-SubCell"/>
</dbReference>
<keyword evidence="12" id="KW-0333">Golgi apparatus</keyword>
<evidence type="ECO:0000256" key="7">
    <source>
        <dbReference type="ARBA" id="ARBA00022692"/>
    </source>
</evidence>
<dbReference type="GO" id="GO:0000149">
    <property type="term" value="F:SNARE binding"/>
    <property type="evidence" value="ECO:0007669"/>
    <property type="project" value="TreeGrafter"/>
</dbReference>
<dbReference type="GO" id="GO:0006906">
    <property type="term" value="P:vesicle fusion"/>
    <property type="evidence" value="ECO:0007669"/>
    <property type="project" value="TreeGrafter"/>
</dbReference>
<dbReference type="InterPro" id="IPR010908">
    <property type="entry name" value="Longin_dom"/>
</dbReference>
<dbReference type="GO" id="GO:0031201">
    <property type="term" value="C:SNARE complex"/>
    <property type="evidence" value="ECO:0007669"/>
    <property type="project" value="TreeGrafter"/>
</dbReference>
<keyword evidence="4" id="KW-0813">Transport</keyword>
<dbReference type="FunFam" id="3.30.450.50:FF:000001">
    <property type="entry name" value="AP-3 complex subunit delta-1, putative"/>
    <property type="match status" value="1"/>
</dbReference>
<dbReference type="PANTHER" id="PTHR21136">
    <property type="entry name" value="SNARE PROTEINS"/>
    <property type="match status" value="1"/>
</dbReference>
<evidence type="ECO:0000256" key="23">
    <source>
        <dbReference type="ARBA" id="ARBA00071053"/>
    </source>
</evidence>
<evidence type="ECO:0000256" key="21">
    <source>
        <dbReference type="ARBA" id="ARBA00042194"/>
    </source>
</evidence>
<evidence type="ECO:0000256" key="18">
    <source>
        <dbReference type="ARBA" id="ARBA00037863"/>
    </source>
</evidence>
<evidence type="ECO:0000256" key="4">
    <source>
        <dbReference type="ARBA" id="ARBA00022448"/>
    </source>
</evidence>
<dbReference type="PROSITE" id="PS50892">
    <property type="entry name" value="V_SNARE"/>
    <property type="match status" value="1"/>
</dbReference>
<sequence>MPILFAVVARQTNILAKFASCVGNFQEVIDQILPKDFERSRAFLFLNEIKRRFQGSYGSRAHTALPFAMNSEFSRVLANEMKHFSEAKDVDSIAKVQGELDELKHIMVQNIESLTERGEHLDLLVDKAENLNANSVTFRTKSRTLARTLYWKNIKLYVIIGISVLKHFF</sequence>
<evidence type="ECO:0000256" key="10">
    <source>
        <dbReference type="ARBA" id="ARBA00022989"/>
    </source>
</evidence>
<dbReference type="PRINTS" id="PR00219">
    <property type="entry name" value="SYNAPTOBREVN"/>
</dbReference>
<evidence type="ECO:0000256" key="20">
    <source>
        <dbReference type="ARBA" id="ARBA00039269"/>
    </source>
</evidence>
<keyword evidence="9" id="KW-0653">Protein transport</keyword>
<evidence type="ECO:0000256" key="1">
    <source>
        <dbReference type="ARBA" id="ARBA00004163"/>
    </source>
</evidence>
<dbReference type="FunFam" id="1.20.5.110:FF:000004">
    <property type="entry name" value="Vesicle-associated membrane protein 7"/>
    <property type="match status" value="1"/>
</dbReference>
<evidence type="ECO:0000256" key="6">
    <source>
        <dbReference type="ARBA" id="ARBA00022553"/>
    </source>
</evidence>
<evidence type="ECO:0000256" key="14">
    <source>
        <dbReference type="ARBA" id="ARBA00023136"/>
    </source>
</evidence>
<evidence type="ECO:0000256" key="12">
    <source>
        <dbReference type="ARBA" id="ARBA00023034"/>
    </source>
</evidence>
<dbReference type="GO" id="GO:0006887">
    <property type="term" value="P:exocytosis"/>
    <property type="evidence" value="ECO:0007669"/>
    <property type="project" value="TreeGrafter"/>
</dbReference>
<dbReference type="GO" id="GO:0005484">
    <property type="term" value="F:SNAP receptor activity"/>
    <property type="evidence" value="ECO:0007669"/>
    <property type="project" value="TreeGrafter"/>
</dbReference>
<evidence type="ECO:0000256" key="24">
    <source>
        <dbReference type="ARBA" id="ARBA00076631"/>
    </source>
</evidence>
<dbReference type="OrthoDB" id="248747at2759"/>
<keyword evidence="7" id="KW-0812">Transmembrane</keyword>
<dbReference type="CDD" id="cd14824">
    <property type="entry name" value="Longin"/>
    <property type="match status" value="1"/>
</dbReference>
<dbReference type="Gene3D" id="3.30.450.50">
    <property type="entry name" value="Longin domain"/>
    <property type="match status" value="2"/>
</dbReference>
<evidence type="ECO:0000256" key="15">
    <source>
        <dbReference type="ARBA" id="ARBA00037801"/>
    </source>
</evidence>
<dbReference type="InterPro" id="IPR011012">
    <property type="entry name" value="Longin-like_dom_sf"/>
</dbReference>
<dbReference type="GO" id="GO:0005765">
    <property type="term" value="C:lysosomal membrane"/>
    <property type="evidence" value="ECO:0007669"/>
    <property type="project" value="UniProtKB-SubCell"/>
</dbReference>
<evidence type="ECO:0000256" key="9">
    <source>
        <dbReference type="ARBA" id="ARBA00022927"/>
    </source>
</evidence>
<proteinExistence type="inferred from homology"/>
<dbReference type="Gene3D" id="1.20.5.110">
    <property type="match status" value="1"/>
</dbReference>
<keyword evidence="14" id="KW-0472">Membrane</keyword>
<keyword evidence="13" id="KW-0175">Coiled coil</keyword>
<dbReference type="InterPro" id="IPR001388">
    <property type="entry name" value="Synaptobrevin-like"/>
</dbReference>
<reference evidence="27" key="1">
    <citation type="submission" date="2020-11" db="EMBL/GenBank/DDBJ databases">
        <authorList>
            <person name="Tran Van P."/>
        </authorList>
    </citation>
    <scope>NUCLEOTIDE SEQUENCE</scope>
</reference>
<evidence type="ECO:0000256" key="25">
    <source>
        <dbReference type="ARBA" id="ARBA00076924"/>
    </source>
</evidence>
<keyword evidence="8" id="KW-0677">Repeat</keyword>
<evidence type="ECO:0000313" key="27">
    <source>
        <dbReference type="EMBL" id="CAD7222954.1"/>
    </source>
</evidence>
<dbReference type="PROSITE" id="PS50859">
    <property type="entry name" value="LONGIN"/>
    <property type="match status" value="1"/>
</dbReference>
<evidence type="ECO:0000256" key="26">
    <source>
        <dbReference type="ARBA" id="ARBA00077434"/>
    </source>
</evidence>
<comment type="function">
    <text evidence="22">Part of the AP-3 complex, an adaptor-related complex which is not clathrin-associated. The complex is associated with the Golgi region as well as more peripheral structures. It facilitates the budding of vesicles from the Golgi membrane and may be directly involved in trafficking to lysosomes. Involved in process of CD8+ T-cell and NK cell degranulation. In concert with the BLOC-1 complex, AP-3 is required to target cargos into vesicles assembled at cell bodies for delivery into neurites and nerve terminals.</text>
</comment>
<dbReference type="AlphaFoldDB" id="A0A7R8W5Q7"/>
<evidence type="ECO:0000256" key="17">
    <source>
        <dbReference type="ARBA" id="ARBA00037845"/>
    </source>
</evidence>
<comment type="subcellular location">
    <subcellularLocation>
        <location evidence="19">Cytoplasmic vesicle</location>
        <location evidence="19">Phagosome membrane</location>
        <topology evidence="19">Single-pass type IV membrane protein</topology>
    </subcellularLocation>
    <subcellularLocation>
        <location evidence="16">Cytoplasmic vesicle</location>
        <location evidence="16">Secretory vesicle membrane</location>
        <topology evidence="16">Single-pass type IV membrane protein</topology>
    </subcellularLocation>
    <subcellularLocation>
        <location evidence="1">Endoplasmic reticulum membrane</location>
        <topology evidence="1">Single-pass type IV membrane protein</topology>
    </subcellularLocation>
    <subcellularLocation>
        <location evidence="2">Golgi apparatus membrane</location>
        <topology evidence="2">Peripheral membrane protein</topology>
        <orientation evidence="2">Cytoplasmic side</orientation>
    </subcellularLocation>
    <subcellularLocation>
        <location evidence="15">Golgi apparatus</location>
        <location evidence="15">trans-Golgi network membrane</location>
        <topology evidence="15">Single-pass type IV membrane protein</topology>
    </subcellularLocation>
    <subcellularLocation>
        <location evidence="17">Late endosome membrane</location>
        <topology evidence="17">Single-pass type IV membrane protein</topology>
    </subcellularLocation>
    <subcellularLocation>
        <location evidence="18">Lysosome membrane</location>
        <topology evidence="18">Single-pass type IV membrane protein</topology>
    </subcellularLocation>
</comment>
<dbReference type="SUPFAM" id="SSF58038">
    <property type="entry name" value="SNARE fusion complex"/>
    <property type="match status" value="1"/>
</dbReference>
<evidence type="ECO:0000256" key="22">
    <source>
        <dbReference type="ARBA" id="ARBA00055970"/>
    </source>
</evidence>
<keyword evidence="10" id="KW-1133">Transmembrane helix</keyword>
<protein>
    <recommendedName>
        <fullName evidence="23">AP-3 complex subunit delta-1</fullName>
    </recommendedName>
    <alternativeName>
        <fullName evidence="24">AP-3 complex subunit delta</fullName>
    </alternativeName>
    <alternativeName>
        <fullName evidence="26">Adaptor-related protein complex 3 subunit delta-1</fullName>
    </alternativeName>
    <alternativeName>
        <fullName evidence="25">Delta-adaptin</fullName>
    </alternativeName>
    <alternativeName>
        <fullName evidence="21">Synaptobrevin-like protein 1</fullName>
    </alternativeName>
    <alternativeName>
        <fullName evidence="20">Vesicle-associated membrane protein 7</fullName>
    </alternativeName>
</protein>
<dbReference type="Pfam" id="PF13774">
    <property type="entry name" value="Longin"/>
    <property type="match status" value="1"/>
</dbReference>
<dbReference type="GO" id="GO:0000139">
    <property type="term" value="C:Golgi membrane"/>
    <property type="evidence" value="ECO:0007669"/>
    <property type="project" value="UniProtKB-SubCell"/>
</dbReference>
<keyword evidence="11" id="KW-0007">Acetylation</keyword>
<organism evidence="27">
    <name type="scientific">Cyprideis torosa</name>
    <dbReference type="NCBI Taxonomy" id="163714"/>
    <lineage>
        <taxon>Eukaryota</taxon>
        <taxon>Metazoa</taxon>
        <taxon>Ecdysozoa</taxon>
        <taxon>Arthropoda</taxon>
        <taxon>Crustacea</taxon>
        <taxon>Oligostraca</taxon>
        <taxon>Ostracoda</taxon>
        <taxon>Podocopa</taxon>
        <taxon>Podocopida</taxon>
        <taxon>Cytherocopina</taxon>
        <taxon>Cytheroidea</taxon>
        <taxon>Cytherideidae</taxon>
        <taxon>Cyprideis</taxon>
    </lineage>
</organism>